<dbReference type="AlphaFoldDB" id="A0A0P6WRA5"/>
<gene>
    <name evidence="3" type="ORF">ADM99_05765</name>
</gene>
<sequence length="171" mass="19171">MIQKFKIFILFVLLSSSLFTTAGCSNLSFSKPTETATLRPTIRPPKPTRTPTPLPTKTELPTNTPTITPTPTLLPPVDDFSKARLYSFGPRPGWDFGITIQLPDEIKGEYDALVDDPPKKFTCRPLVEYNHPERLYCVGRIPAVDENILFKVVERSTGQVVFKGYVYSPLP</sequence>
<evidence type="ECO:0000256" key="2">
    <source>
        <dbReference type="SAM" id="SignalP"/>
    </source>
</evidence>
<organism evidence="3 4">
    <name type="scientific">Leptolinea tardivitalis</name>
    <dbReference type="NCBI Taxonomy" id="229920"/>
    <lineage>
        <taxon>Bacteria</taxon>
        <taxon>Bacillati</taxon>
        <taxon>Chloroflexota</taxon>
        <taxon>Anaerolineae</taxon>
        <taxon>Anaerolineales</taxon>
        <taxon>Anaerolineaceae</taxon>
        <taxon>Leptolinea</taxon>
    </lineage>
</organism>
<keyword evidence="4" id="KW-1185">Reference proteome</keyword>
<name>A0A0P6WRA5_9CHLR</name>
<evidence type="ECO:0000256" key="1">
    <source>
        <dbReference type="SAM" id="MobiDB-lite"/>
    </source>
</evidence>
<feature type="chain" id="PRO_5006132587" description="Lipoprotein" evidence="2">
    <location>
        <begin position="23"/>
        <end position="171"/>
    </location>
</feature>
<proteinExistence type="predicted"/>
<accession>A0A0P6WRA5</accession>
<evidence type="ECO:0000313" key="3">
    <source>
        <dbReference type="EMBL" id="KPL72612.1"/>
    </source>
</evidence>
<evidence type="ECO:0000313" key="4">
    <source>
        <dbReference type="Proteomes" id="UP000050430"/>
    </source>
</evidence>
<feature type="signal peptide" evidence="2">
    <location>
        <begin position="1"/>
        <end position="22"/>
    </location>
</feature>
<dbReference type="RefSeq" id="WP_062421335.1">
    <property type="nucleotide sequence ID" value="NZ_BBYA01000008.1"/>
</dbReference>
<evidence type="ECO:0008006" key="5">
    <source>
        <dbReference type="Google" id="ProtNLM"/>
    </source>
</evidence>
<dbReference type="PROSITE" id="PS51257">
    <property type="entry name" value="PROKAR_LIPOPROTEIN"/>
    <property type="match status" value="1"/>
</dbReference>
<protein>
    <recommendedName>
        <fullName evidence="5">Lipoprotein</fullName>
    </recommendedName>
</protein>
<feature type="region of interest" description="Disordered" evidence="1">
    <location>
        <begin position="35"/>
        <end position="69"/>
    </location>
</feature>
<feature type="compositionally biased region" description="Pro residues" evidence="1">
    <location>
        <begin position="42"/>
        <end position="54"/>
    </location>
</feature>
<dbReference type="Proteomes" id="UP000050430">
    <property type="component" value="Unassembled WGS sequence"/>
</dbReference>
<comment type="caution">
    <text evidence="3">The sequence shown here is derived from an EMBL/GenBank/DDBJ whole genome shotgun (WGS) entry which is preliminary data.</text>
</comment>
<keyword evidence="2" id="KW-0732">Signal</keyword>
<dbReference type="STRING" id="229920.ADM99_05765"/>
<dbReference type="EMBL" id="LGCK01000007">
    <property type="protein sequence ID" value="KPL72612.1"/>
    <property type="molecule type" value="Genomic_DNA"/>
</dbReference>
<feature type="compositionally biased region" description="Low complexity" evidence="1">
    <location>
        <begin position="55"/>
        <end position="69"/>
    </location>
</feature>
<reference evidence="3 4" key="1">
    <citation type="submission" date="2015-07" db="EMBL/GenBank/DDBJ databases">
        <title>Genome sequence of Leptolinea tardivitalis DSM 16556.</title>
        <authorList>
            <person name="Hemp J."/>
            <person name="Ward L.M."/>
            <person name="Pace L.A."/>
            <person name="Fischer W.W."/>
        </authorList>
    </citation>
    <scope>NUCLEOTIDE SEQUENCE [LARGE SCALE GENOMIC DNA]</scope>
    <source>
        <strain evidence="3 4">YMTK-2</strain>
    </source>
</reference>